<keyword evidence="1" id="KW-0472">Membrane</keyword>
<evidence type="ECO:0000313" key="3">
    <source>
        <dbReference type="EMBL" id="EPT00584.1"/>
    </source>
</evidence>
<feature type="transmembrane region" description="Helical" evidence="1">
    <location>
        <begin position="102"/>
        <end position="122"/>
    </location>
</feature>
<organism evidence="3 4">
    <name type="scientific">Fomitopsis schrenkii</name>
    <name type="common">Brown rot fungus</name>
    <dbReference type="NCBI Taxonomy" id="2126942"/>
    <lineage>
        <taxon>Eukaryota</taxon>
        <taxon>Fungi</taxon>
        <taxon>Dikarya</taxon>
        <taxon>Basidiomycota</taxon>
        <taxon>Agaricomycotina</taxon>
        <taxon>Agaricomycetes</taxon>
        <taxon>Polyporales</taxon>
        <taxon>Fomitopsis</taxon>
    </lineage>
</organism>
<evidence type="ECO:0000313" key="4">
    <source>
        <dbReference type="Proteomes" id="UP000015241"/>
    </source>
</evidence>
<dbReference type="EMBL" id="KE504148">
    <property type="protein sequence ID" value="EPT00584.1"/>
    <property type="molecule type" value="Genomic_DNA"/>
</dbReference>
<sequence length="316" mass="34815">MLGQPQVQAGESVAMVLGLIRWNYFFSNDMACAATAIWCYDYVLVLDREIENVWYTDWSFNKALYFGYRYPGLLNAFIVFFTVPTLPWQTVERCGSLLRLQMAMSIVISVSGTVFAAMRVYALFFRSRALWTVVLLSGLLNPAIFIYIFTRSRPGPSGISTLQGCSLGLTLNITGSLRSYEKGTMIARASSVVSDSIVLVLTLMRIRAKRRDIAGLSKSAHTIRGVLLRNGIICFGLLCIINLVGIATARQTVSIGITQVWIGILTSVLLSRFALDLQEASKPDLASTTVLDTMISMTVNLSQDVTTTVQDPGGQF</sequence>
<protein>
    <recommendedName>
        <fullName evidence="2">DUF6533 domain-containing protein</fullName>
    </recommendedName>
</protein>
<dbReference type="AlphaFoldDB" id="S8EBC3"/>
<gene>
    <name evidence="3" type="ORF">FOMPIDRAFT_1162948</name>
</gene>
<keyword evidence="1" id="KW-0812">Transmembrane</keyword>
<feature type="transmembrane region" description="Helical" evidence="1">
    <location>
        <begin position="253"/>
        <end position="275"/>
    </location>
</feature>
<dbReference type="OrthoDB" id="2638860at2759"/>
<name>S8EBC3_FOMSC</name>
<feature type="transmembrane region" description="Helical" evidence="1">
    <location>
        <begin position="129"/>
        <end position="149"/>
    </location>
</feature>
<accession>S8EBC3</accession>
<dbReference type="Proteomes" id="UP000015241">
    <property type="component" value="Unassembled WGS sequence"/>
</dbReference>
<feature type="transmembrane region" description="Helical" evidence="1">
    <location>
        <begin position="185"/>
        <end position="206"/>
    </location>
</feature>
<evidence type="ECO:0000256" key="1">
    <source>
        <dbReference type="SAM" id="Phobius"/>
    </source>
</evidence>
<feature type="domain" description="DUF6533" evidence="2">
    <location>
        <begin position="31"/>
        <end position="74"/>
    </location>
</feature>
<dbReference type="HOGENOM" id="CLU_086415_0_0_1"/>
<evidence type="ECO:0000259" key="2">
    <source>
        <dbReference type="Pfam" id="PF20151"/>
    </source>
</evidence>
<keyword evidence="1" id="KW-1133">Transmembrane helix</keyword>
<dbReference type="InterPro" id="IPR045340">
    <property type="entry name" value="DUF6533"/>
</dbReference>
<dbReference type="InParanoid" id="S8EBC3"/>
<feature type="transmembrane region" description="Helical" evidence="1">
    <location>
        <begin position="72"/>
        <end position="90"/>
    </location>
</feature>
<dbReference type="Pfam" id="PF20151">
    <property type="entry name" value="DUF6533"/>
    <property type="match status" value="1"/>
</dbReference>
<reference evidence="3 4" key="1">
    <citation type="journal article" date="2012" name="Science">
        <title>The Paleozoic origin of enzymatic lignin decomposition reconstructed from 31 fungal genomes.</title>
        <authorList>
            <person name="Floudas D."/>
            <person name="Binder M."/>
            <person name="Riley R."/>
            <person name="Barry K."/>
            <person name="Blanchette R.A."/>
            <person name="Henrissat B."/>
            <person name="Martinez A.T."/>
            <person name="Otillar R."/>
            <person name="Spatafora J.W."/>
            <person name="Yadav J.S."/>
            <person name="Aerts A."/>
            <person name="Benoit I."/>
            <person name="Boyd A."/>
            <person name="Carlson A."/>
            <person name="Copeland A."/>
            <person name="Coutinho P.M."/>
            <person name="de Vries R.P."/>
            <person name="Ferreira P."/>
            <person name="Findley K."/>
            <person name="Foster B."/>
            <person name="Gaskell J."/>
            <person name="Glotzer D."/>
            <person name="Gorecki P."/>
            <person name="Heitman J."/>
            <person name="Hesse C."/>
            <person name="Hori C."/>
            <person name="Igarashi K."/>
            <person name="Jurgens J.A."/>
            <person name="Kallen N."/>
            <person name="Kersten P."/>
            <person name="Kohler A."/>
            <person name="Kuees U."/>
            <person name="Kumar T.K.A."/>
            <person name="Kuo A."/>
            <person name="LaButti K."/>
            <person name="Larrondo L.F."/>
            <person name="Lindquist E."/>
            <person name="Ling A."/>
            <person name="Lombard V."/>
            <person name="Lucas S."/>
            <person name="Lundell T."/>
            <person name="Martin R."/>
            <person name="McLaughlin D.J."/>
            <person name="Morgenstern I."/>
            <person name="Morin E."/>
            <person name="Murat C."/>
            <person name="Nagy L.G."/>
            <person name="Nolan M."/>
            <person name="Ohm R.A."/>
            <person name="Patyshakuliyeva A."/>
            <person name="Rokas A."/>
            <person name="Ruiz-Duenas F.J."/>
            <person name="Sabat G."/>
            <person name="Salamov A."/>
            <person name="Samejima M."/>
            <person name="Schmutz J."/>
            <person name="Slot J.C."/>
            <person name="St John F."/>
            <person name="Stenlid J."/>
            <person name="Sun H."/>
            <person name="Sun S."/>
            <person name="Syed K."/>
            <person name="Tsang A."/>
            <person name="Wiebenga A."/>
            <person name="Young D."/>
            <person name="Pisabarro A."/>
            <person name="Eastwood D.C."/>
            <person name="Martin F."/>
            <person name="Cullen D."/>
            <person name="Grigoriev I.V."/>
            <person name="Hibbett D.S."/>
        </authorList>
    </citation>
    <scope>NUCLEOTIDE SEQUENCE</scope>
    <source>
        <strain evidence="4">FP-58527</strain>
    </source>
</reference>
<keyword evidence="4" id="KW-1185">Reference proteome</keyword>
<feature type="transmembrane region" description="Helical" evidence="1">
    <location>
        <begin position="227"/>
        <end position="247"/>
    </location>
</feature>
<proteinExistence type="predicted"/>